<dbReference type="InParanoid" id="A0A6C2YR17"/>
<dbReference type="PROSITE" id="PS51257">
    <property type="entry name" value="PROKAR_LIPOPROTEIN"/>
    <property type="match status" value="1"/>
</dbReference>
<proteinExistence type="predicted"/>
<dbReference type="Proteomes" id="UP000464378">
    <property type="component" value="Chromosome"/>
</dbReference>
<feature type="chain" id="PRO_5036172815" evidence="1">
    <location>
        <begin position="25"/>
        <end position="163"/>
    </location>
</feature>
<evidence type="ECO:0000313" key="3">
    <source>
        <dbReference type="Proteomes" id="UP000464378"/>
    </source>
</evidence>
<feature type="signal peptide" evidence="1">
    <location>
        <begin position="1"/>
        <end position="24"/>
    </location>
</feature>
<dbReference type="EMBL" id="LR586016">
    <property type="protein sequence ID" value="VIP03599.1"/>
    <property type="molecule type" value="Genomic_DNA"/>
</dbReference>
<dbReference type="EMBL" id="LR593887">
    <property type="protein sequence ID" value="VTS04566.1"/>
    <property type="molecule type" value="Genomic_DNA"/>
</dbReference>
<gene>
    <name evidence="2" type="ORF">GMBLW1_03610</name>
</gene>
<keyword evidence="1" id="KW-0732">Signal</keyword>
<dbReference type="RefSeq" id="WP_162658767.1">
    <property type="nucleotide sequence ID" value="NZ_LR593887.1"/>
</dbReference>
<protein>
    <submittedName>
        <fullName evidence="2">Uncharacterized protein</fullName>
    </submittedName>
</protein>
<evidence type="ECO:0000256" key="1">
    <source>
        <dbReference type="SAM" id="SignalP"/>
    </source>
</evidence>
<accession>A0A6C2YR17</accession>
<sequence length="163" mass="18708">MTVVTRWSLVVLIGACLCSGVTLACPTWPESIGVDFWNYSHYNRQVDEFQRQDEVMGQTQTLVQNRIAKKEAIILDLIESRIQLEDAIQAFWKMNNTAPNLMSVVRHCYPGDSDWEKLGHNVIDHVSARMKHTSYFPNGRIQELEAELELLKCQNQLSLSNVE</sequence>
<dbReference type="KEGG" id="tim:GMBLW1_03610"/>
<keyword evidence="3" id="KW-1185">Reference proteome</keyword>
<reference evidence="2" key="1">
    <citation type="submission" date="2019-04" db="EMBL/GenBank/DDBJ databases">
        <authorList>
            <consortium name="Science for Life Laboratories"/>
        </authorList>
    </citation>
    <scope>NUCLEOTIDE SEQUENCE</scope>
    <source>
        <strain evidence="2">MBLW1</strain>
    </source>
</reference>
<dbReference type="AlphaFoldDB" id="A0A6C2YR17"/>
<organism evidence="2">
    <name type="scientific">Tuwongella immobilis</name>
    <dbReference type="NCBI Taxonomy" id="692036"/>
    <lineage>
        <taxon>Bacteria</taxon>
        <taxon>Pseudomonadati</taxon>
        <taxon>Planctomycetota</taxon>
        <taxon>Planctomycetia</taxon>
        <taxon>Gemmatales</taxon>
        <taxon>Gemmataceae</taxon>
        <taxon>Tuwongella</taxon>
    </lineage>
</organism>
<evidence type="ECO:0000313" key="2">
    <source>
        <dbReference type="EMBL" id="VIP03599.1"/>
    </source>
</evidence>
<name>A0A6C2YR17_9BACT</name>